<dbReference type="GO" id="GO:0016020">
    <property type="term" value="C:membrane"/>
    <property type="evidence" value="ECO:0007669"/>
    <property type="project" value="UniProtKB-SubCell"/>
</dbReference>
<evidence type="ECO:0000256" key="2">
    <source>
        <dbReference type="ARBA" id="ARBA00004308"/>
    </source>
</evidence>
<organism evidence="6 7">
    <name type="scientific">Chara braunii</name>
    <name type="common">Braun's stonewort</name>
    <dbReference type="NCBI Taxonomy" id="69332"/>
    <lineage>
        <taxon>Eukaryota</taxon>
        <taxon>Viridiplantae</taxon>
        <taxon>Streptophyta</taxon>
        <taxon>Charophyceae</taxon>
        <taxon>Charales</taxon>
        <taxon>Characeae</taxon>
        <taxon>Chara</taxon>
    </lineage>
</organism>
<proteinExistence type="predicted"/>
<dbReference type="InterPro" id="IPR006514">
    <property type="entry name" value="IRX15/GXM/AGM"/>
</dbReference>
<evidence type="ECO:0000313" key="6">
    <source>
        <dbReference type="EMBL" id="GBG71883.1"/>
    </source>
</evidence>
<comment type="caution">
    <text evidence="6">The sequence shown here is derived from an EMBL/GenBank/DDBJ whole genome shotgun (WGS) entry which is preliminary data.</text>
</comment>
<accession>A0A388KPL4</accession>
<dbReference type="Gramene" id="GBG71883">
    <property type="protein sequence ID" value="GBG71883"/>
    <property type="gene ID" value="CBR_g10819"/>
</dbReference>
<dbReference type="Pfam" id="PF21729">
    <property type="entry name" value="IRX15_IRX15L_GXM"/>
    <property type="match status" value="2"/>
</dbReference>
<evidence type="ECO:0000256" key="3">
    <source>
        <dbReference type="ARBA" id="ARBA00022692"/>
    </source>
</evidence>
<gene>
    <name evidence="6" type="ORF">CBR_g10819</name>
</gene>
<protein>
    <submittedName>
        <fullName evidence="6">Uncharacterized protein</fullName>
    </submittedName>
</protein>
<evidence type="ECO:0000256" key="5">
    <source>
        <dbReference type="ARBA" id="ARBA00023136"/>
    </source>
</evidence>
<keyword evidence="5" id="KW-0472">Membrane</keyword>
<evidence type="ECO:0000256" key="1">
    <source>
        <dbReference type="ARBA" id="ARBA00004167"/>
    </source>
</evidence>
<dbReference type="AlphaFoldDB" id="A0A388KPL4"/>
<evidence type="ECO:0000256" key="4">
    <source>
        <dbReference type="ARBA" id="ARBA00022989"/>
    </source>
</evidence>
<keyword evidence="7" id="KW-1185">Reference proteome</keyword>
<comment type="subcellular location">
    <subcellularLocation>
        <location evidence="2">Endomembrane system</location>
    </subcellularLocation>
    <subcellularLocation>
        <location evidence="1">Membrane</location>
        <topology evidence="1">Single-pass membrane protein</topology>
    </subcellularLocation>
</comment>
<dbReference type="GO" id="GO:0012505">
    <property type="term" value="C:endomembrane system"/>
    <property type="evidence" value="ECO:0007669"/>
    <property type="project" value="UniProtKB-SubCell"/>
</dbReference>
<evidence type="ECO:0000313" key="7">
    <source>
        <dbReference type="Proteomes" id="UP000265515"/>
    </source>
</evidence>
<sequence length="344" mass="37921">MKGIHANNAIKAVVILVVFLAFFLFRSQRLPDAVSTNSTEYPAPITSAVNSVATTATEDTKPAPVVEQKAAVPLHTAGCPLVYNEPGHFTASQIGRVRAVEPQGGSSRCQAELISYLIRTVNVAPEEQPQLAFDQMLWIGVTVSTSAMMVSSLPSCSEGDGVCAHNFLVWGMGRDSHVWMNANCLPDAATAGGKIRTRTVFLENSETWVKMVREKLPTMEGYLVEYHARLSEAYKFFDNPYVMEVPANMKNTCFNVVLVDGPPGFLNEHPGRMEASYWSLSMAKRCLMEKKLDVVHIFLHDVQRPLESAIMAKFFSPNSQFLGFIAGFYGELAGFRLTRSTLQA</sequence>
<dbReference type="PANTHER" id="PTHR31444">
    <property type="entry name" value="OS11G0490100 PROTEIN"/>
    <property type="match status" value="1"/>
</dbReference>
<keyword evidence="4" id="KW-1133">Transmembrane helix</keyword>
<dbReference type="STRING" id="69332.A0A388KPL4"/>
<dbReference type="OrthoDB" id="1896682at2759"/>
<dbReference type="Proteomes" id="UP000265515">
    <property type="component" value="Unassembled WGS sequence"/>
</dbReference>
<reference evidence="6 7" key="1">
    <citation type="journal article" date="2018" name="Cell">
        <title>The Chara Genome: Secondary Complexity and Implications for Plant Terrestrialization.</title>
        <authorList>
            <person name="Nishiyama T."/>
            <person name="Sakayama H."/>
            <person name="Vries J.D."/>
            <person name="Buschmann H."/>
            <person name="Saint-Marcoux D."/>
            <person name="Ullrich K.K."/>
            <person name="Haas F.B."/>
            <person name="Vanderstraeten L."/>
            <person name="Becker D."/>
            <person name="Lang D."/>
            <person name="Vosolsobe S."/>
            <person name="Rombauts S."/>
            <person name="Wilhelmsson P.K.I."/>
            <person name="Janitza P."/>
            <person name="Kern R."/>
            <person name="Heyl A."/>
            <person name="Rumpler F."/>
            <person name="Villalobos L.I.A.C."/>
            <person name="Clay J.M."/>
            <person name="Skokan R."/>
            <person name="Toyoda A."/>
            <person name="Suzuki Y."/>
            <person name="Kagoshima H."/>
            <person name="Schijlen E."/>
            <person name="Tajeshwar N."/>
            <person name="Catarino B."/>
            <person name="Hetherington A.J."/>
            <person name="Saltykova A."/>
            <person name="Bonnot C."/>
            <person name="Breuninger H."/>
            <person name="Symeonidi A."/>
            <person name="Radhakrishnan G.V."/>
            <person name="Van Nieuwerburgh F."/>
            <person name="Deforce D."/>
            <person name="Chang C."/>
            <person name="Karol K.G."/>
            <person name="Hedrich R."/>
            <person name="Ulvskov P."/>
            <person name="Glockner G."/>
            <person name="Delwiche C.F."/>
            <person name="Petrasek J."/>
            <person name="Van de Peer Y."/>
            <person name="Friml J."/>
            <person name="Beilby M."/>
            <person name="Dolan L."/>
            <person name="Kohara Y."/>
            <person name="Sugano S."/>
            <person name="Fujiyama A."/>
            <person name="Delaux P.-M."/>
            <person name="Quint M."/>
            <person name="TheiBen G."/>
            <person name="Hagemann M."/>
            <person name="Harholt J."/>
            <person name="Dunand C."/>
            <person name="Zachgo S."/>
            <person name="Langdale J."/>
            <person name="Maumus F."/>
            <person name="Straeten D.V.D."/>
            <person name="Gould S.B."/>
            <person name="Rensing S.A."/>
        </authorList>
    </citation>
    <scope>NUCLEOTIDE SEQUENCE [LARGE SCALE GENOMIC DNA]</scope>
    <source>
        <strain evidence="6 7">S276</strain>
    </source>
</reference>
<dbReference type="GO" id="GO:0045492">
    <property type="term" value="P:xylan biosynthetic process"/>
    <property type="evidence" value="ECO:0007669"/>
    <property type="project" value="InterPro"/>
</dbReference>
<name>A0A388KPL4_CHABU</name>
<keyword evidence="3" id="KW-0812">Transmembrane</keyword>
<dbReference type="EMBL" id="BFEA01000155">
    <property type="protein sequence ID" value="GBG71883.1"/>
    <property type="molecule type" value="Genomic_DNA"/>
</dbReference>